<dbReference type="SUPFAM" id="SSF52540">
    <property type="entry name" value="P-loop containing nucleoside triphosphate hydrolases"/>
    <property type="match status" value="1"/>
</dbReference>
<evidence type="ECO:0000259" key="15">
    <source>
        <dbReference type="PROSITE" id="PS51192"/>
    </source>
</evidence>
<dbReference type="GO" id="GO:0030894">
    <property type="term" value="C:replisome"/>
    <property type="evidence" value="ECO:0007669"/>
    <property type="project" value="TreeGrafter"/>
</dbReference>
<dbReference type="GO" id="GO:0005737">
    <property type="term" value="C:cytoplasm"/>
    <property type="evidence" value="ECO:0007669"/>
    <property type="project" value="TreeGrafter"/>
</dbReference>
<evidence type="ECO:0000256" key="14">
    <source>
        <dbReference type="SAM" id="MobiDB-lite"/>
    </source>
</evidence>
<dbReference type="InterPro" id="IPR036388">
    <property type="entry name" value="WH-like_DNA-bd_sf"/>
</dbReference>
<dbReference type="CDD" id="cd17920">
    <property type="entry name" value="DEXHc_RecQ"/>
    <property type="match status" value="1"/>
</dbReference>
<evidence type="ECO:0000256" key="10">
    <source>
        <dbReference type="ARBA" id="ARBA00034808"/>
    </source>
</evidence>
<evidence type="ECO:0000256" key="3">
    <source>
        <dbReference type="ARBA" id="ARBA00022741"/>
    </source>
</evidence>
<keyword evidence="3" id="KW-0547">Nucleotide-binding</keyword>
<dbReference type="AlphaFoldDB" id="A0A0K1PEV9"/>
<dbReference type="PATRIC" id="fig|1391653.3.peg.2435"/>
<dbReference type="InterPro" id="IPR014001">
    <property type="entry name" value="Helicase_ATP-bd"/>
</dbReference>
<keyword evidence="2" id="KW-0479">Metal-binding</keyword>
<evidence type="ECO:0000256" key="11">
    <source>
        <dbReference type="ARBA" id="ARBA00044535"/>
    </source>
</evidence>
<evidence type="ECO:0000259" key="16">
    <source>
        <dbReference type="PROSITE" id="PS51194"/>
    </source>
</evidence>
<dbReference type="InterPro" id="IPR027417">
    <property type="entry name" value="P-loop_NTPase"/>
</dbReference>
<comment type="similarity">
    <text evidence="1">Belongs to the helicase family. RecQ subfamily.</text>
</comment>
<dbReference type="InterPro" id="IPR004589">
    <property type="entry name" value="DNA_helicase_ATP-dep_RecQ"/>
</dbReference>
<evidence type="ECO:0000256" key="7">
    <source>
        <dbReference type="ARBA" id="ARBA00023125"/>
    </source>
</evidence>
<dbReference type="RefSeq" id="WP_050726183.1">
    <property type="nucleotide sequence ID" value="NZ_CP012332.1"/>
</dbReference>
<dbReference type="NCBIfam" id="TIGR00614">
    <property type="entry name" value="recQ_fam"/>
    <property type="match status" value="1"/>
</dbReference>
<keyword evidence="7" id="KW-0238">DNA-binding</keyword>
<dbReference type="Proteomes" id="UP000055590">
    <property type="component" value="Chromosome"/>
</dbReference>
<keyword evidence="13" id="KW-0175">Coiled coil</keyword>
<dbReference type="EMBL" id="CP012332">
    <property type="protein sequence ID" value="AKU91951.1"/>
    <property type="molecule type" value="Genomic_DNA"/>
</dbReference>
<dbReference type="SMART" id="SM00487">
    <property type="entry name" value="DEXDc"/>
    <property type="match status" value="1"/>
</dbReference>
<dbReference type="Pfam" id="PF00271">
    <property type="entry name" value="Helicase_C"/>
    <property type="match status" value="1"/>
</dbReference>
<gene>
    <name evidence="17" type="ORF">AKJ08_2338</name>
</gene>
<dbReference type="Gene3D" id="3.40.50.300">
    <property type="entry name" value="P-loop containing nucleotide triphosphate hydrolases"/>
    <property type="match status" value="2"/>
</dbReference>
<dbReference type="SMART" id="SM00490">
    <property type="entry name" value="HELICc"/>
    <property type="match status" value="1"/>
</dbReference>
<evidence type="ECO:0000256" key="5">
    <source>
        <dbReference type="ARBA" id="ARBA00022806"/>
    </source>
</evidence>
<dbReference type="GO" id="GO:0043138">
    <property type="term" value="F:3'-5' DNA helicase activity"/>
    <property type="evidence" value="ECO:0007669"/>
    <property type="project" value="UniProtKB-EC"/>
</dbReference>
<dbReference type="GO" id="GO:0006310">
    <property type="term" value="P:DNA recombination"/>
    <property type="evidence" value="ECO:0007669"/>
    <property type="project" value="InterPro"/>
</dbReference>
<dbReference type="PANTHER" id="PTHR13710:SF105">
    <property type="entry name" value="ATP-DEPENDENT DNA HELICASE Q1"/>
    <property type="match status" value="1"/>
</dbReference>
<dbReference type="InterPro" id="IPR011545">
    <property type="entry name" value="DEAD/DEAH_box_helicase_dom"/>
</dbReference>
<keyword evidence="18" id="KW-1185">Reference proteome</keyword>
<keyword evidence="6" id="KW-0067">ATP-binding</keyword>
<accession>A0A0K1PEV9</accession>
<comment type="catalytic activity">
    <reaction evidence="9">
        <text>Couples ATP hydrolysis with the unwinding of duplex DNA by translocating in the 3'-5' direction.</text>
        <dbReference type="EC" id="5.6.2.4"/>
    </reaction>
</comment>
<dbReference type="GO" id="GO:0046872">
    <property type="term" value="F:metal ion binding"/>
    <property type="evidence" value="ECO:0007669"/>
    <property type="project" value="UniProtKB-KW"/>
</dbReference>
<evidence type="ECO:0000256" key="9">
    <source>
        <dbReference type="ARBA" id="ARBA00034617"/>
    </source>
</evidence>
<dbReference type="GO" id="GO:0006281">
    <property type="term" value="P:DNA repair"/>
    <property type="evidence" value="ECO:0007669"/>
    <property type="project" value="TreeGrafter"/>
</dbReference>
<dbReference type="InterPro" id="IPR001650">
    <property type="entry name" value="Helicase_C-like"/>
</dbReference>
<feature type="domain" description="Helicase ATP-binding" evidence="15">
    <location>
        <begin position="30"/>
        <end position="198"/>
    </location>
</feature>
<keyword evidence="8" id="KW-0413">Isomerase</keyword>
<dbReference type="GO" id="GO:0009378">
    <property type="term" value="F:four-way junction helicase activity"/>
    <property type="evidence" value="ECO:0007669"/>
    <property type="project" value="TreeGrafter"/>
</dbReference>
<evidence type="ECO:0000256" key="6">
    <source>
        <dbReference type="ARBA" id="ARBA00022840"/>
    </source>
</evidence>
<evidence type="ECO:0000256" key="4">
    <source>
        <dbReference type="ARBA" id="ARBA00022801"/>
    </source>
</evidence>
<evidence type="ECO:0000313" key="17">
    <source>
        <dbReference type="EMBL" id="AKU91951.1"/>
    </source>
</evidence>
<dbReference type="GO" id="GO:0005524">
    <property type="term" value="F:ATP binding"/>
    <property type="evidence" value="ECO:0007669"/>
    <property type="project" value="UniProtKB-KW"/>
</dbReference>
<dbReference type="KEGG" id="vin:AKJ08_2338"/>
<dbReference type="FunFam" id="3.40.50.300:FF:001389">
    <property type="entry name" value="ATP-dependent DNA helicase RecQ"/>
    <property type="match status" value="1"/>
</dbReference>
<dbReference type="EC" id="5.6.2.4" evidence="10"/>
<sequence length="590" mass="64865">MTDLTLEGLRALARERFGIKRFRPGQAEVIQASLEGRDVLAILPTGGGKSLTYQLPALALEGTTVVVSPLISLMQDQVEKLRAVGADVAMVNSTLSGRELKAVVETIGQGAHQLAYVTPERLADPSFRRVLARARPQLFVVDEAHCVSQWGHDFRPAYLGLASAIDELGHPPVLALTATATDKVIGDIVRQLGMRRPQVILGSFDRENLFFEVVSTTTEPGRRRRLVELVKRSRGSGIVYCATIQHVEEIAQLLAESGVEVGRYHGQMRARDREAVQRAFMGSGSPRVIVATNAFGLGVDKPDIRFVIHAQMPGSLEAYFQEAGRAGRDGRPSRCTLLYQAGDRRVQAYFLGGRYPRPEDVIRVSRALERHGRSEPVAIEALANAAEVPVRTARVVTSLLTEIGLATEEEGATVRATGLHASDEDLASAALRYEEKRREDRARLDATVRYATSTLCRTRILLAYFGEDGPSTCNHCDNCVRRVRRAEEDARKEEERRLSEEAEARAAAARAAAEAAAAEGRRPLRPMRAFRPAKKKARETGRSPVLAPGSRVRHPAFGEGEVLDVQDDRVTAFFPGRGERTVKRAFLEQT</sequence>
<dbReference type="GO" id="GO:0003677">
    <property type="term" value="F:DNA binding"/>
    <property type="evidence" value="ECO:0007669"/>
    <property type="project" value="UniProtKB-KW"/>
</dbReference>
<keyword evidence="4" id="KW-0378">Hydrolase</keyword>
<proteinExistence type="inferred from homology"/>
<feature type="region of interest" description="Disordered" evidence="14">
    <location>
        <begin position="531"/>
        <end position="553"/>
    </location>
</feature>
<evidence type="ECO:0000313" key="18">
    <source>
        <dbReference type="Proteomes" id="UP000055590"/>
    </source>
</evidence>
<dbReference type="Pfam" id="PF00270">
    <property type="entry name" value="DEAD"/>
    <property type="match status" value="1"/>
</dbReference>
<feature type="domain" description="Helicase C-terminal" evidence="16">
    <location>
        <begin position="225"/>
        <end position="396"/>
    </location>
</feature>
<dbReference type="PROSITE" id="PS51194">
    <property type="entry name" value="HELICASE_CTER"/>
    <property type="match status" value="1"/>
</dbReference>
<dbReference type="PROSITE" id="PS51192">
    <property type="entry name" value="HELICASE_ATP_BIND_1"/>
    <property type="match status" value="1"/>
</dbReference>
<feature type="coiled-coil region" evidence="13">
    <location>
        <begin position="476"/>
        <end position="519"/>
    </location>
</feature>
<dbReference type="InterPro" id="IPR032284">
    <property type="entry name" value="RecQ_Zn-bd"/>
</dbReference>
<evidence type="ECO:0000256" key="13">
    <source>
        <dbReference type="SAM" id="Coils"/>
    </source>
</evidence>
<protein>
    <recommendedName>
        <fullName evidence="11">ATP-dependent DNA helicase RecQ</fullName>
        <ecNumber evidence="10">5.6.2.4</ecNumber>
    </recommendedName>
    <alternativeName>
        <fullName evidence="12">DNA 3'-5' helicase RecQ</fullName>
    </alternativeName>
</protein>
<dbReference type="Gene3D" id="1.10.10.10">
    <property type="entry name" value="Winged helix-like DNA-binding domain superfamily/Winged helix DNA-binding domain"/>
    <property type="match status" value="1"/>
</dbReference>
<organism evidence="17 18">
    <name type="scientific">Vulgatibacter incomptus</name>
    <dbReference type="NCBI Taxonomy" id="1391653"/>
    <lineage>
        <taxon>Bacteria</taxon>
        <taxon>Pseudomonadati</taxon>
        <taxon>Myxococcota</taxon>
        <taxon>Myxococcia</taxon>
        <taxon>Myxococcales</taxon>
        <taxon>Cystobacterineae</taxon>
        <taxon>Vulgatibacteraceae</taxon>
        <taxon>Vulgatibacter</taxon>
    </lineage>
</organism>
<keyword evidence="5 17" id="KW-0347">Helicase</keyword>
<evidence type="ECO:0000256" key="2">
    <source>
        <dbReference type="ARBA" id="ARBA00022723"/>
    </source>
</evidence>
<evidence type="ECO:0000256" key="8">
    <source>
        <dbReference type="ARBA" id="ARBA00023235"/>
    </source>
</evidence>
<name>A0A0K1PEV9_9BACT</name>
<dbReference type="PANTHER" id="PTHR13710">
    <property type="entry name" value="DNA HELICASE RECQ FAMILY MEMBER"/>
    <property type="match status" value="1"/>
</dbReference>
<evidence type="ECO:0000256" key="12">
    <source>
        <dbReference type="ARBA" id="ARBA00044550"/>
    </source>
</evidence>
<evidence type="ECO:0000256" key="1">
    <source>
        <dbReference type="ARBA" id="ARBA00005446"/>
    </source>
</evidence>
<dbReference type="GO" id="GO:0016787">
    <property type="term" value="F:hydrolase activity"/>
    <property type="evidence" value="ECO:0007669"/>
    <property type="project" value="UniProtKB-KW"/>
</dbReference>
<reference evidence="17 18" key="1">
    <citation type="submission" date="2015-08" db="EMBL/GenBank/DDBJ databases">
        <authorList>
            <person name="Babu N.S."/>
            <person name="Beckwith C.J."/>
            <person name="Beseler K.G."/>
            <person name="Brison A."/>
            <person name="Carone J.V."/>
            <person name="Caskin T.P."/>
            <person name="Diamond M."/>
            <person name="Durham M.E."/>
            <person name="Foxe J.M."/>
            <person name="Go M."/>
            <person name="Henderson B.A."/>
            <person name="Jones I.B."/>
            <person name="McGettigan J.A."/>
            <person name="Micheletti S.J."/>
            <person name="Nasrallah M.E."/>
            <person name="Ortiz D."/>
            <person name="Piller C.R."/>
            <person name="Privatt S.R."/>
            <person name="Schneider S.L."/>
            <person name="Sharp S."/>
            <person name="Smith T.C."/>
            <person name="Stanton J.D."/>
            <person name="Ullery H.E."/>
            <person name="Wilson R.J."/>
            <person name="Serrano M.G."/>
            <person name="Buck G."/>
            <person name="Lee V."/>
            <person name="Wang Y."/>
            <person name="Carvalho R."/>
            <person name="Voegtly L."/>
            <person name="Shi R."/>
            <person name="Duckworth R."/>
            <person name="Johnson A."/>
            <person name="Loviza R."/>
            <person name="Walstead R."/>
            <person name="Shah Z."/>
            <person name="Kiflezghi M."/>
            <person name="Wade K."/>
            <person name="Ball S.L."/>
            <person name="Bradley K.W."/>
            <person name="Asai D.J."/>
            <person name="Bowman C.A."/>
            <person name="Russell D.A."/>
            <person name="Pope W.H."/>
            <person name="Jacobs-Sera D."/>
            <person name="Hendrix R.W."/>
            <person name="Hatfull G.F."/>
        </authorList>
    </citation>
    <scope>NUCLEOTIDE SEQUENCE [LARGE SCALE GENOMIC DNA]</scope>
    <source>
        <strain evidence="17 18">DSM 27710</strain>
    </source>
</reference>
<dbReference type="GO" id="GO:0043590">
    <property type="term" value="C:bacterial nucleoid"/>
    <property type="evidence" value="ECO:0007669"/>
    <property type="project" value="TreeGrafter"/>
</dbReference>
<dbReference type="STRING" id="1391653.AKJ08_2338"/>
<dbReference type="Pfam" id="PF16124">
    <property type="entry name" value="RecQ_Zn_bind"/>
    <property type="match status" value="1"/>
</dbReference>